<evidence type="ECO:0000256" key="3">
    <source>
        <dbReference type="ARBA" id="ARBA00023163"/>
    </source>
</evidence>
<sequence>MNTITVRCTSEKAWREKGDGGENEEYNEVKCAEIILNKFPPENLRFEYEVTGLEEYSNYEMELLFDPSKYAEKILRRVEKELFHVRTPRVQEPKQLDIKKISHAKNPQKGSDWMKSTVNFGKIRFRNKKPAGASEVTLTSGVMYHVKLRIWKEGGEEKIFEIDYQYFVACSHEYKSQKKKTNEDSDADTDTFEPTETASRQGPPHEKMPSTTLGAFPSTGNCFQLQQMNLPALQTFVANTNFQTLRGRIPEPLSQQGAGPFLNTQHVNTEQNQPETMPSRSDNFEFSLSPLFELQIANGMLPHIDPEVAYSVAQALHSISNQPQAGQVLTVSPPVNIIQPQVVVEPIEEPPINPEPEQESP</sequence>
<organism evidence="8 9">
    <name type="scientific">Caenorhabditis briggsae</name>
    <dbReference type="NCBI Taxonomy" id="6238"/>
    <lineage>
        <taxon>Eukaryota</taxon>
        <taxon>Metazoa</taxon>
        <taxon>Ecdysozoa</taxon>
        <taxon>Nematoda</taxon>
        <taxon>Chromadorea</taxon>
        <taxon>Rhabditida</taxon>
        <taxon>Rhabditina</taxon>
        <taxon>Rhabditomorpha</taxon>
        <taxon>Rhabditoidea</taxon>
        <taxon>Rhabditidae</taxon>
        <taxon>Peloderinae</taxon>
        <taxon>Caenorhabditis</taxon>
    </lineage>
</organism>
<proteinExistence type="predicted"/>
<keyword evidence="2 5" id="KW-0238">DNA-binding</keyword>
<feature type="compositionally biased region" description="Acidic residues" evidence="6">
    <location>
        <begin position="184"/>
        <end position="193"/>
    </location>
</feature>
<dbReference type="InterPro" id="IPR008967">
    <property type="entry name" value="p53-like_TF_DNA-bd_sf"/>
</dbReference>
<evidence type="ECO:0000256" key="5">
    <source>
        <dbReference type="PROSITE-ProRule" id="PRU00201"/>
    </source>
</evidence>
<dbReference type="Gene3D" id="2.60.40.820">
    <property type="entry name" value="Transcription factor, T-box"/>
    <property type="match status" value="1"/>
</dbReference>
<dbReference type="InterPro" id="IPR046360">
    <property type="entry name" value="T-box_DNA-bd"/>
</dbReference>
<dbReference type="GO" id="GO:0005634">
    <property type="term" value="C:nucleus"/>
    <property type="evidence" value="ECO:0007669"/>
    <property type="project" value="UniProtKB-SubCell"/>
</dbReference>
<dbReference type="InterPro" id="IPR036960">
    <property type="entry name" value="T-box_sf"/>
</dbReference>
<evidence type="ECO:0000256" key="4">
    <source>
        <dbReference type="ARBA" id="ARBA00023242"/>
    </source>
</evidence>
<dbReference type="GO" id="GO:0003677">
    <property type="term" value="F:DNA binding"/>
    <property type="evidence" value="ECO:0007669"/>
    <property type="project" value="UniProtKB-UniRule"/>
</dbReference>
<comment type="caution">
    <text evidence="5">Lacks conserved residue(s) required for the propagation of feature annotation.</text>
</comment>
<comment type="subcellular location">
    <subcellularLocation>
        <location evidence="5">Nucleus</location>
    </subcellularLocation>
</comment>
<dbReference type="GO" id="GO:0003700">
    <property type="term" value="F:DNA-binding transcription factor activity"/>
    <property type="evidence" value="ECO:0007669"/>
    <property type="project" value="InterPro"/>
</dbReference>
<dbReference type="PROSITE" id="PS50252">
    <property type="entry name" value="TBOX_3"/>
    <property type="match status" value="1"/>
</dbReference>
<keyword evidence="3" id="KW-0804">Transcription</keyword>
<dbReference type="GO" id="GO:0045893">
    <property type="term" value="P:positive regulation of DNA-templated transcription"/>
    <property type="evidence" value="ECO:0007669"/>
    <property type="project" value="InterPro"/>
</dbReference>
<dbReference type="EMBL" id="CP090894">
    <property type="protein sequence ID" value="ULT93966.1"/>
    <property type="molecule type" value="Genomic_DNA"/>
</dbReference>
<accession>A0AAE9A9F5</accession>
<feature type="domain" description="T-box" evidence="7">
    <location>
        <begin position="46"/>
        <end position="171"/>
    </location>
</feature>
<dbReference type="Proteomes" id="UP000827892">
    <property type="component" value="Chromosome IV"/>
</dbReference>
<reference evidence="8 9" key="1">
    <citation type="submission" date="2022-05" db="EMBL/GenBank/DDBJ databases">
        <title>Chromosome-level reference genomes for two strains of Caenorhabditis briggsae: an improved platform for comparative genomics.</title>
        <authorList>
            <person name="Stevens L."/>
            <person name="Andersen E.C."/>
        </authorList>
    </citation>
    <scope>NUCLEOTIDE SEQUENCE [LARGE SCALE GENOMIC DNA]</scope>
    <source>
        <strain evidence="8">QX1410_ONT</strain>
        <tissue evidence="8">Whole-organism</tissue>
    </source>
</reference>
<dbReference type="Pfam" id="PF00907">
    <property type="entry name" value="T-box"/>
    <property type="match status" value="1"/>
</dbReference>
<name>A0AAE9A9F5_CAEBR</name>
<evidence type="ECO:0000313" key="8">
    <source>
        <dbReference type="EMBL" id="ULT93966.1"/>
    </source>
</evidence>
<keyword evidence="1" id="KW-0805">Transcription regulation</keyword>
<dbReference type="SUPFAM" id="SSF49417">
    <property type="entry name" value="p53-like transcription factors"/>
    <property type="match status" value="1"/>
</dbReference>
<evidence type="ECO:0000256" key="6">
    <source>
        <dbReference type="SAM" id="MobiDB-lite"/>
    </source>
</evidence>
<evidence type="ECO:0000259" key="7">
    <source>
        <dbReference type="PROSITE" id="PS50252"/>
    </source>
</evidence>
<evidence type="ECO:0000256" key="2">
    <source>
        <dbReference type="ARBA" id="ARBA00023125"/>
    </source>
</evidence>
<keyword evidence="4 5" id="KW-0539">Nucleus</keyword>
<feature type="region of interest" description="Disordered" evidence="6">
    <location>
        <begin position="177"/>
        <end position="214"/>
    </location>
</feature>
<gene>
    <name evidence="8" type="ORF">L3Y34_003457</name>
</gene>
<evidence type="ECO:0000313" key="9">
    <source>
        <dbReference type="Proteomes" id="UP000827892"/>
    </source>
</evidence>
<evidence type="ECO:0000256" key="1">
    <source>
        <dbReference type="ARBA" id="ARBA00023015"/>
    </source>
</evidence>
<dbReference type="AlphaFoldDB" id="A0AAE9A9F5"/>
<protein>
    <recommendedName>
        <fullName evidence="7">T-box domain-containing protein</fullName>
    </recommendedName>
</protein>